<protein>
    <recommendedName>
        <fullName evidence="7">RDD domain-containing protein</fullName>
    </recommendedName>
</protein>
<evidence type="ECO:0000256" key="5">
    <source>
        <dbReference type="ARBA" id="ARBA00023136"/>
    </source>
</evidence>
<accession>A0A0J1GPY6</accession>
<evidence type="ECO:0000313" key="9">
    <source>
        <dbReference type="Proteomes" id="UP000036426"/>
    </source>
</evidence>
<dbReference type="Pfam" id="PF06271">
    <property type="entry name" value="RDD"/>
    <property type="match status" value="1"/>
</dbReference>
<keyword evidence="2" id="KW-1003">Cell membrane</keyword>
<reference evidence="8 9" key="1">
    <citation type="submission" date="2015-05" db="EMBL/GenBank/DDBJ databases">
        <title>Photobacterium galathea sp. nov.</title>
        <authorList>
            <person name="Machado H."/>
            <person name="Gram L."/>
        </authorList>
    </citation>
    <scope>NUCLEOTIDE SEQUENCE [LARGE SCALE GENOMIC DNA]</scope>
    <source>
        <strain evidence="8 9">DSM 25995</strain>
    </source>
</reference>
<feature type="transmembrane region" description="Helical" evidence="6">
    <location>
        <begin position="61"/>
        <end position="78"/>
    </location>
</feature>
<dbReference type="PATRIC" id="fig|754436.4.peg.1106"/>
<feature type="domain" description="RDD" evidence="7">
    <location>
        <begin position="15"/>
        <end position="142"/>
    </location>
</feature>
<comment type="caution">
    <text evidence="8">The sequence shown here is derived from an EMBL/GenBank/DDBJ whole genome shotgun (WGS) entry which is preliminary data.</text>
</comment>
<dbReference type="RefSeq" id="WP_047873274.1">
    <property type="nucleotide sequence ID" value="NZ_BMYC01000001.1"/>
</dbReference>
<evidence type="ECO:0000313" key="8">
    <source>
        <dbReference type="EMBL" id="KLV01820.1"/>
    </source>
</evidence>
<feature type="transmembrane region" description="Helical" evidence="6">
    <location>
        <begin position="110"/>
        <end position="129"/>
    </location>
</feature>
<evidence type="ECO:0000256" key="1">
    <source>
        <dbReference type="ARBA" id="ARBA00004651"/>
    </source>
</evidence>
<dbReference type="AlphaFoldDB" id="A0A0J1GPY6"/>
<keyword evidence="4 6" id="KW-1133">Transmembrane helix</keyword>
<name>A0A0J1GPY6_9GAMM</name>
<evidence type="ECO:0000256" key="3">
    <source>
        <dbReference type="ARBA" id="ARBA00022692"/>
    </source>
</evidence>
<gene>
    <name evidence="8" type="ORF">ABT58_05205</name>
</gene>
<feature type="transmembrane region" description="Helical" evidence="6">
    <location>
        <begin position="20"/>
        <end position="49"/>
    </location>
</feature>
<sequence length="163" mass="18439">MNDNVPAKMSDLYEYSGFWARVGASLIDTVIICVLTYPILVAVYGWAYFDNEAFVQGFTDLILSWIFPLVAVIGFWLYRQATPGKIAISAKIVDANTGEKPTLQQYIVRYLGYIPATIPLGLGIFWVAWDKRKQGWHDKLANTVVISEKHRNTPQEVEFSSKS</sequence>
<dbReference type="InterPro" id="IPR010432">
    <property type="entry name" value="RDD"/>
</dbReference>
<evidence type="ECO:0000256" key="6">
    <source>
        <dbReference type="SAM" id="Phobius"/>
    </source>
</evidence>
<keyword evidence="3 6" id="KW-0812">Transmembrane</keyword>
<keyword evidence="5 6" id="KW-0472">Membrane</keyword>
<keyword evidence="9" id="KW-1185">Reference proteome</keyword>
<dbReference type="PANTHER" id="PTHR36115:SF4">
    <property type="entry name" value="MEMBRANE PROTEIN"/>
    <property type="match status" value="1"/>
</dbReference>
<dbReference type="Proteomes" id="UP000036426">
    <property type="component" value="Unassembled WGS sequence"/>
</dbReference>
<dbReference type="OrthoDB" id="9793824at2"/>
<evidence type="ECO:0000256" key="2">
    <source>
        <dbReference type="ARBA" id="ARBA00022475"/>
    </source>
</evidence>
<evidence type="ECO:0000259" key="7">
    <source>
        <dbReference type="Pfam" id="PF06271"/>
    </source>
</evidence>
<proteinExistence type="predicted"/>
<comment type="subcellular location">
    <subcellularLocation>
        <location evidence="1">Cell membrane</location>
        <topology evidence="1">Multi-pass membrane protein</topology>
    </subcellularLocation>
</comment>
<dbReference type="InterPro" id="IPR051791">
    <property type="entry name" value="Pra-immunoreactive"/>
</dbReference>
<dbReference type="PANTHER" id="PTHR36115">
    <property type="entry name" value="PROLINE-RICH ANTIGEN HOMOLOG-RELATED"/>
    <property type="match status" value="1"/>
</dbReference>
<evidence type="ECO:0000256" key="4">
    <source>
        <dbReference type="ARBA" id="ARBA00022989"/>
    </source>
</evidence>
<dbReference type="GO" id="GO:0005886">
    <property type="term" value="C:plasma membrane"/>
    <property type="evidence" value="ECO:0007669"/>
    <property type="project" value="UniProtKB-SubCell"/>
</dbReference>
<dbReference type="EMBL" id="LDOV01000010">
    <property type="protein sequence ID" value="KLV01820.1"/>
    <property type="molecule type" value="Genomic_DNA"/>
</dbReference>
<organism evidence="8 9">
    <name type="scientific">Photobacterium aphoticum</name>
    <dbReference type="NCBI Taxonomy" id="754436"/>
    <lineage>
        <taxon>Bacteria</taxon>
        <taxon>Pseudomonadati</taxon>
        <taxon>Pseudomonadota</taxon>
        <taxon>Gammaproteobacteria</taxon>
        <taxon>Vibrionales</taxon>
        <taxon>Vibrionaceae</taxon>
        <taxon>Photobacterium</taxon>
    </lineage>
</organism>